<evidence type="ECO:0000313" key="2">
    <source>
        <dbReference type="Proteomes" id="UP001215280"/>
    </source>
</evidence>
<evidence type="ECO:0000313" key="1">
    <source>
        <dbReference type="EMBL" id="KAJ7750706.1"/>
    </source>
</evidence>
<dbReference type="AlphaFoldDB" id="A0AAD7IUF2"/>
<protein>
    <submittedName>
        <fullName evidence="1">Uncharacterized protein</fullName>
    </submittedName>
</protein>
<gene>
    <name evidence="1" type="ORF">DFH07DRAFT_775037</name>
</gene>
<keyword evidence="2" id="KW-1185">Reference proteome</keyword>
<organism evidence="1 2">
    <name type="scientific">Mycena maculata</name>
    <dbReference type="NCBI Taxonomy" id="230809"/>
    <lineage>
        <taxon>Eukaryota</taxon>
        <taxon>Fungi</taxon>
        <taxon>Dikarya</taxon>
        <taxon>Basidiomycota</taxon>
        <taxon>Agaricomycotina</taxon>
        <taxon>Agaricomycetes</taxon>
        <taxon>Agaricomycetidae</taxon>
        <taxon>Agaricales</taxon>
        <taxon>Marasmiineae</taxon>
        <taxon>Mycenaceae</taxon>
        <taxon>Mycena</taxon>
    </lineage>
</organism>
<proteinExistence type="predicted"/>
<reference evidence="1" key="1">
    <citation type="submission" date="2023-03" db="EMBL/GenBank/DDBJ databases">
        <title>Massive genome expansion in bonnet fungi (Mycena s.s.) driven by repeated elements and novel gene families across ecological guilds.</title>
        <authorList>
            <consortium name="Lawrence Berkeley National Laboratory"/>
            <person name="Harder C.B."/>
            <person name="Miyauchi S."/>
            <person name="Viragh M."/>
            <person name="Kuo A."/>
            <person name="Thoen E."/>
            <person name="Andreopoulos B."/>
            <person name="Lu D."/>
            <person name="Skrede I."/>
            <person name="Drula E."/>
            <person name="Henrissat B."/>
            <person name="Morin E."/>
            <person name="Kohler A."/>
            <person name="Barry K."/>
            <person name="LaButti K."/>
            <person name="Morin E."/>
            <person name="Salamov A."/>
            <person name="Lipzen A."/>
            <person name="Mereny Z."/>
            <person name="Hegedus B."/>
            <person name="Baldrian P."/>
            <person name="Stursova M."/>
            <person name="Weitz H."/>
            <person name="Taylor A."/>
            <person name="Grigoriev I.V."/>
            <person name="Nagy L.G."/>
            <person name="Martin F."/>
            <person name="Kauserud H."/>
        </authorList>
    </citation>
    <scope>NUCLEOTIDE SEQUENCE</scope>
    <source>
        <strain evidence="1">CBHHK188m</strain>
    </source>
</reference>
<dbReference type="Proteomes" id="UP001215280">
    <property type="component" value="Unassembled WGS sequence"/>
</dbReference>
<sequence length="456" mass="50390">MPAGCESGAHTTCEQPGARPLFFLLCIHPIPSSPNQPSPVPFLLRVQAVWSPLFPSPNAPTDTPLALVYICLKTISKLTKVRLTILHASLPNVSLAMLPVLARAVGRFTGKGWMYECTSNASLQSSGLSSPSFHNFSSHLIVTVMGLSVKRWVDTMMVAEQQIRGGEIVGGVAGITINKFTLDYEYLSNAECTPEVFGVRTCAWFMLNQTESLLSGFTANLLIFPSHKFASEPVEFLDFYIPVVALRAVMRYFMYVPPVLRRVKKVIILQHANHLRFPIKITVHVCEKEDPRVTILCQDFTAQFVCILGCGVSGPYAIQTFDGLSLLNQPQLPATQEGRSYHGVEGCVVSCKAGITLRPFHFDSNGVCKSQLSCPAVIHNDADEFQFSYVFYYKPWGDIEPPSSVIGVAWSLGAHGCRSDALCNTPWVSTFDWNVQNQTEDSLWVTRVACNLDIEM</sequence>
<name>A0AAD7IUF2_9AGAR</name>
<dbReference type="EMBL" id="JARJLG010000081">
    <property type="protein sequence ID" value="KAJ7750706.1"/>
    <property type="molecule type" value="Genomic_DNA"/>
</dbReference>
<comment type="caution">
    <text evidence="1">The sequence shown here is derived from an EMBL/GenBank/DDBJ whole genome shotgun (WGS) entry which is preliminary data.</text>
</comment>
<accession>A0AAD7IUF2</accession>